<dbReference type="PhylomeDB" id="A7RU63"/>
<protein>
    <recommendedName>
        <fullName evidence="13">Aquaporin-3</fullName>
    </recommendedName>
</protein>
<evidence type="ECO:0000256" key="6">
    <source>
        <dbReference type="ARBA" id="ARBA00023136"/>
    </source>
</evidence>
<dbReference type="KEGG" id="nve:5517055"/>
<feature type="transmembrane region" description="Helical" evidence="10">
    <location>
        <begin position="156"/>
        <end position="175"/>
    </location>
</feature>
<evidence type="ECO:0000256" key="3">
    <source>
        <dbReference type="ARBA" id="ARBA00022448"/>
    </source>
</evidence>
<reference evidence="11 12" key="1">
    <citation type="journal article" date="2007" name="Science">
        <title>Sea anemone genome reveals ancestral eumetazoan gene repertoire and genomic organization.</title>
        <authorList>
            <person name="Putnam N.H."/>
            <person name="Srivastava M."/>
            <person name="Hellsten U."/>
            <person name="Dirks B."/>
            <person name="Chapman J."/>
            <person name="Salamov A."/>
            <person name="Terry A."/>
            <person name="Shapiro H."/>
            <person name="Lindquist E."/>
            <person name="Kapitonov V.V."/>
            <person name="Jurka J."/>
            <person name="Genikhovich G."/>
            <person name="Grigoriev I.V."/>
            <person name="Lucas S.M."/>
            <person name="Steele R.E."/>
            <person name="Finnerty J.R."/>
            <person name="Technau U."/>
            <person name="Martindale M.Q."/>
            <person name="Rokhsar D.S."/>
        </authorList>
    </citation>
    <scope>NUCLEOTIDE SEQUENCE [LARGE SCALE GENOMIC DNA]</scope>
    <source>
        <strain evidence="12">CH2 X CH6</strain>
    </source>
</reference>
<feature type="non-terminal residue" evidence="11">
    <location>
        <position position="1"/>
    </location>
</feature>
<dbReference type="OMA" id="ITFAVFR"/>
<dbReference type="EMBL" id="DS469539">
    <property type="protein sequence ID" value="EDO45027.1"/>
    <property type="molecule type" value="Genomic_DNA"/>
</dbReference>
<dbReference type="HOGENOM" id="CLU_020019_9_1_1"/>
<keyword evidence="6 10" id="KW-0472">Membrane</keyword>
<dbReference type="PROSITE" id="PS00221">
    <property type="entry name" value="MIP"/>
    <property type="match status" value="1"/>
</dbReference>
<keyword evidence="3 9" id="KW-0813">Transport</keyword>
<keyword evidence="4 9" id="KW-0812">Transmembrane</keyword>
<evidence type="ECO:0000256" key="9">
    <source>
        <dbReference type="RuleBase" id="RU000477"/>
    </source>
</evidence>
<dbReference type="GO" id="GO:0005886">
    <property type="term" value="C:plasma membrane"/>
    <property type="evidence" value="ECO:0000318"/>
    <property type="project" value="GO_Central"/>
</dbReference>
<gene>
    <name evidence="11" type="ORF">NEMVEDRAFT_v1g93479</name>
</gene>
<dbReference type="STRING" id="45351.A7RU63"/>
<dbReference type="InterPro" id="IPR023271">
    <property type="entry name" value="Aquaporin-like"/>
</dbReference>
<dbReference type="Pfam" id="PF00230">
    <property type="entry name" value="MIP"/>
    <property type="match status" value="1"/>
</dbReference>
<dbReference type="CDD" id="cd00333">
    <property type="entry name" value="MIP"/>
    <property type="match status" value="1"/>
</dbReference>
<feature type="transmembrane region" description="Helical" evidence="10">
    <location>
        <begin position="56"/>
        <end position="76"/>
    </location>
</feature>
<dbReference type="Proteomes" id="UP000001593">
    <property type="component" value="Unassembled WGS sequence"/>
</dbReference>
<evidence type="ECO:0000313" key="12">
    <source>
        <dbReference type="Proteomes" id="UP000001593"/>
    </source>
</evidence>
<keyword evidence="5 10" id="KW-1133">Transmembrane helix</keyword>
<comment type="subcellular location">
    <subcellularLocation>
        <location evidence="1">Membrane</location>
        <topology evidence="1">Multi-pass membrane protein</topology>
    </subcellularLocation>
</comment>
<evidence type="ECO:0000256" key="5">
    <source>
        <dbReference type="ARBA" id="ARBA00022989"/>
    </source>
</evidence>
<feature type="transmembrane region" description="Helical" evidence="10">
    <location>
        <begin position="97"/>
        <end position="119"/>
    </location>
</feature>
<dbReference type="InterPro" id="IPR000425">
    <property type="entry name" value="MIP"/>
</dbReference>
<dbReference type="eggNOG" id="KOG0224">
    <property type="taxonomic scope" value="Eukaryota"/>
</dbReference>
<dbReference type="GO" id="GO:0015250">
    <property type="term" value="F:water channel activity"/>
    <property type="evidence" value="ECO:0000318"/>
    <property type="project" value="GO_Central"/>
</dbReference>
<evidence type="ECO:0000256" key="1">
    <source>
        <dbReference type="ARBA" id="ARBA00004141"/>
    </source>
</evidence>
<dbReference type="GO" id="GO:0015254">
    <property type="term" value="F:glycerol channel activity"/>
    <property type="evidence" value="ECO:0000318"/>
    <property type="project" value="GO_Central"/>
</dbReference>
<evidence type="ECO:0000256" key="2">
    <source>
        <dbReference type="ARBA" id="ARBA00006175"/>
    </source>
</evidence>
<keyword evidence="12" id="KW-1185">Reference proteome</keyword>
<feature type="transmembrane region" description="Helical" evidence="10">
    <location>
        <begin position="21"/>
        <end position="44"/>
    </location>
</feature>
<dbReference type="PRINTS" id="PR00783">
    <property type="entry name" value="MINTRINSICP"/>
</dbReference>
<evidence type="ECO:0000256" key="4">
    <source>
        <dbReference type="ARBA" id="ARBA00022692"/>
    </source>
</evidence>
<dbReference type="NCBIfam" id="TIGR00861">
    <property type="entry name" value="MIP"/>
    <property type="match status" value="1"/>
</dbReference>
<evidence type="ECO:0000256" key="8">
    <source>
        <dbReference type="ARBA" id="ARBA00049405"/>
    </source>
</evidence>
<dbReference type="GO" id="GO:0006833">
    <property type="term" value="P:water transport"/>
    <property type="evidence" value="ECO:0000318"/>
    <property type="project" value="GO_Central"/>
</dbReference>
<organism evidence="11 12">
    <name type="scientific">Nematostella vectensis</name>
    <name type="common">Starlet sea anemone</name>
    <dbReference type="NCBI Taxonomy" id="45351"/>
    <lineage>
        <taxon>Eukaryota</taxon>
        <taxon>Metazoa</taxon>
        <taxon>Cnidaria</taxon>
        <taxon>Anthozoa</taxon>
        <taxon>Hexacorallia</taxon>
        <taxon>Actiniaria</taxon>
        <taxon>Edwardsiidae</taxon>
        <taxon>Nematostella</taxon>
    </lineage>
</organism>
<dbReference type="SUPFAM" id="SSF81338">
    <property type="entry name" value="Aquaporin-like"/>
    <property type="match status" value="1"/>
</dbReference>
<dbReference type="PANTHER" id="PTHR43829">
    <property type="entry name" value="AQUAPORIN OR AQUAGLYCEROPORIN RELATED"/>
    <property type="match status" value="1"/>
</dbReference>
<dbReference type="GO" id="GO:0015793">
    <property type="term" value="P:glycerol transmembrane transport"/>
    <property type="evidence" value="ECO:0000318"/>
    <property type="project" value="GO_Central"/>
</dbReference>
<feature type="transmembrane region" description="Helical" evidence="10">
    <location>
        <begin position="238"/>
        <end position="261"/>
    </location>
</feature>
<evidence type="ECO:0008006" key="13">
    <source>
        <dbReference type="Google" id="ProtNLM"/>
    </source>
</evidence>
<proteinExistence type="inferred from homology"/>
<dbReference type="InterPro" id="IPR050363">
    <property type="entry name" value="MIP/Aquaporin"/>
</dbReference>
<dbReference type="FunFam" id="1.20.1080.10:FF:000005">
    <property type="entry name" value="Aquaporin 3"/>
    <property type="match status" value="1"/>
</dbReference>
<dbReference type="AlphaFoldDB" id="A7RU63"/>
<evidence type="ECO:0000256" key="7">
    <source>
        <dbReference type="ARBA" id="ARBA00034651"/>
    </source>
</evidence>
<comment type="catalytic activity">
    <reaction evidence="7">
        <text>H2O(in) = H2O(out)</text>
        <dbReference type="Rhea" id="RHEA:29667"/>
        <dbReference type="ChEBI" id="CHEBI:15377"/>
    </reaction>
</comment>
<evidence type="ECO:0000313" key="11">
    <source>
        <dbReference type="EMBL" id="EDO45027.1"/>
    </source>
</evidence>
<dbReference type="PRINTS" id="PR02019">
    <property type="entry name" value="AQUAPORIN7"/>
</dbReference>
<sequence>MPPPPVYFLKMRTHSPIIRSFLAEFIATFILVSFGCGSIAQMLLSNETKGTFFSVNFSWGIGVTLGCYWAGGISGAHMNPAVTLAFAVARRLPWRFVLVYCLAQLLGAFAASACVYGVYHDALNHFDNGIRNVTGEKATAGVWATYPQPWLSTQGAFGDQVFGTMLLTGCIFAILDKHNNAPDKGTAPILIGLTVFCIGTAFGFNCGYAINPARDLGPRLFTAMAGWGGEVFTVYHSFAWVPVVACLVGGVAGALIYMLFVEIHHPGDGHMGES</sequence>
<dbReference type="InParanoid" id="A7RU63"/>
<name>A7RU63_NEMVE</name>
<comment type="similarity">
    <text evidence="2 9">Belongs to the MIP/aquaporin (TC 1.A.8) family.</text>
</comment>
<accession>A7RU63</accession>
<dbReference type="PANTHER" id="PTHR43829:SF9">
    <property type="entry name" value="AQUAPORIN-9"/>
    <property type="match status" value="1"/>
</dbReference>
<comment type="catalytic activity">
    <reaction evidence="8">
        <text>glycerol(in) = glycerol(out)</text>
        <dbReference type="Rhea" id="RHEA:29675"/>
        <dbReference type="ChEBI" id="CHEBI:17754"/>
    </reaction>
</comment>
<dbReference type="Gene3D" id="1.20.1080.10">
    <property type="entry name" value="Glycerol uptake facilitator protein"/>
    <property type="match status" value="1"/>
</dbReference>
<evidence type="ECO:0000256" key="10">
    <source>
        <dbReference type="SAM" id="Phobius"/>
    </source>
</evidence>
<feature type="transmembrane region" description="Helical" evidence="10">
    <location>
        <begin position="187"/>
        <end position="210"/>
    </location>
</feature>
<dbReference type="GO" id="GO:0016323">
    <property type="term" value="C:basolateral plasma membrane"/>
    <property type="evidence" value="ECO:0000318"/>
    <property type="project" value="GO_Central"/>
</dbReference>
<dbReference type="InterPro" id="IPR022357">
    <property type="entry name" value="MIP_CS"/>
</dbReference>